<dbReference type="AlphaFoldDB" id="A0A0G0PK59"/>
<comment type="caution">
    <text evidence="1">The sequence shown here is derived from an EMBL/GenBank/DDBJ whole genome shotgun (WGS) entry which is preliminary data.</text>
</comment>
<evidence type="ECO:0000313" key="2">
    <source>
        <dbReference type="Proteomes" id="UP000033934"/>
    </source>
</evidence>
<protein>
    <submittedName>
        <fullName evidence="1">Uncharacterized protein</fullName>
    </submittedName>
</protein>
<gene>
    <name evidence="1" type="ORF">UT11_C0021G0002</name>
</gene>
<organism evidence="1 2">
    <name type="scientific">Berkelbacteria bacterium GW2011_GWA2_38_9</name>
    <dbReference type="NCBI Taxonomy" id="1618334"/>
    <lineage>
        <taxon>Bacteria</taxon>
        <taxon>Candidatus Berkelbacteria</taxon>
    </lineage>
</organism>
<dbReference type="EMBL" id="LBVO01000021">
    <property type="protein sequence ID" value="KKQ89666.1"/>
    <property type="molecule type" value="Genomic_DNA"/>
</dbReference>
<sequence>MEEFIALLEERGIPVENVGWAVENRPDEVAAVFTKLESRKVLRRISEGQEISVGPTDGQRTIPGATSTFKAGIDGDFARWKVANKPGAPKGATKVVVDELVEDATFTEMFGSLSAELDALVFEGDQVIDICREHPEWLSKTGWTAFLLKKEKETEEEKDKDKYFVVSVLVCDPGKLRVNVRHLEYAYVWSAKYGRRIVSPQL</sequence>
<name>A0A0G0PK59_9BACT</name>
<accession>A0A0G0PK59</accession>
<proteinExistence type="predicted"/>
<reference evidence="1 2" key="1">
    <citation type="journal article" date="2015" name="Nature">
        <title>rRNA introns, odd ribosomes, and small enigmatic genomes across a large radiation of phyla.</title>
        <authorList>
            <person name="Brown C.T."/>
            <person name="Hug L.A."/>
            <person name="Thomas B.C."/>
            <person name="Sharon I."/>
            <person name="Castelle C.J."/>
            <person name="Singh A."/>
            <person name="Wilkins M.J."/>
            <person name="Williams K.H."/>
            <person name="Banfield J.F."/>
        </authorList>
    </citation>
    <scope>NUCLEOTIDE SEQUENCE [LARGE SCALE GENOMIC DNA]</scope>
</reference>
<dbReference type="Proteomes" id="UP000033934">
    <property type="component" value="Unassembled WGS sequence"/>
</dbReference>
<evidence type="ECO:0000313" key="1">
    <source>
        <dbReference type="EMBL" id="KKQ89666.1"/>
    </source>
</evidence>